<dbReference type="PANTHER" id="PTHR30445:SF8">
    <property type="entry name" value="K(+)_H(+) ANTIPORTER SUBUNIT KHTT"/>
    <property type="match status" value="1"/>
</dbReference>
<evidence type="ECO:0000313" key="3">
    <source>
        <dbReference type="Proteomes" id="UP000475214"/>
    </source>
</evidence>
<sequence length="164" mass="17199">MGVRVEKTDLPGIGVRHEVSTDSGQRIGVVAHHDGRRDLVYFDPEDPDSCKASVPLTDDEAEALADILGTSIMLSQLADIRQHADGLLTEQLSIPADSPYAGHPLGDTQARTRTGVSIVAVLRGNQAVPSPGPDYVLSAGDVVVAVGTRRGLDQLGRLISADAA</sequence>
<evidence type="ECO:0000313" key="2">
    <source>
        <dbReference type="EMBL" id="NEE01556.1"/>
    </source>
</evidence>
<dbReference type="InterPro" id="IPR036721">
    <property type="entry name" value="RCK_C_sf"/>
</dbReference>
<reference evidence="2 3" key="1">
    <citation type="submission" date="2020-02" db="EMBL/GenBank/DDBJ databases">
        <authorList>
            <person name="Li X.-J."/>
            <person name="Han X.-M."/>
        </authorList>
    </citation>
    <scope>NUCLEOTIDE SEQUENCE [LARGE SCALE GENOMIC DNA]</scope>
    <source>
        <strain evidence="2 3">CCTCC AB 2017055</strain>
    </source>
</reference>
<dbReference type="Pfam" id="PF25991">
    <property type="entry name" value="KhtT_N"/>
    <property type="match status" value="1"/>
</dbReference>
<dbReference type="PANTHER" id="PTHR30445">
    <property type="entry name" value="K(+)_H(+) ANTIPORTER SUBUNIT KHTT"/>
    <property type="match status" value="1"/>
</dbReference>
<feature type="domain" description="RCK C-terminal" evidence="1">
    <location>
        <begin position="75"/>
        <end position="161"/>
    </location>
</feature>
<protein>
    <submittedName>
        <fullName evidence="2">Cation:proton antiporter regulatory subunit</fullName>
    </submittedName>
</protein>
<dbReference type="SUPFAM" id="SSF116726">
    <property type="entry name" value="TrkA C-terminal domain-like"/>
    <property type="match status" value="1"/>
</dbReference>
<proteinExistence type="predicted"/>
<dbReference type="GO" id="GO:0008324">
    <property type="term" value="F:monoatomic cation transmembrane transporter activity"/>
    <property type="evidence" value="ECO:0007669"/>
    <property type="project" value="InterPro"/>
</dbReference>
<dbReference type="InterPro" id="IPR058776">
    <property type="entry name" value="KhtT-like_N"/>
</dbReference>
<dbReference type="PIRSF" id="PIRSF005028">
    <property type="entry name" value="KhtT"/>
    <property type="match status" value="1"/>
</dbReference>
<organism evidence="2 3">
    <name type="scientific">Phytoactinopolyspora halotolerans</name>
    <dbReference type="NCBI Taxonomy" id="1981512"/>
    <lineage>
        <taxon>Bacteria</taxon>
        <taxon>Bacillati</taxon>
        <taxon>Actinomycetota</taxon>
        <taxon>Actinomycetes</taxon>
        <taxon>Jiangellales</taxon>
        <taxon>Jiangellaceae</taxon>
        <taxon>Phytoactinopolyspora</taxon>
    </lineage>
</organism>
<dbReference type="PROSITE" id="PS51202">
    <property type="entry name" value="RCK_C"/>
    <property type="match status" value="1"/>
</dbReference>
<dbReference type="AlphaFoldDB" id="A0A6L9S8L4"/>
<dbReference type="RefSeq" id="WP_163739332.1">
    <property type="nucleotide sequence ID" value="NZ_JAAGOA010000010.1"/>
</dbReference>
<dbReference type="EMBL" id="JAAGOA010000010">
    <property type="protein sequence ID" value="NEE01556.1"/>
    <property type="molecule type" value="Genomic_DNA"/>
</dbReference>
<dbReference type="InterPro" id="IPR026278">
    <property type="entry name" value="KhtT"/>
</dbReference>
<gene>
    <name evidence="2" type="ORF">G1H10_15395</name>
</gene>
<dbReference type="InterPro" id="IPR050144">
    <property type="entry name" value="AAE_transporter"/>
</dbReference>
<dbReference type="GO" id="GO:0006813">
    <property type="term" value="P:potassium ion transport"/>
    <property type="evidence" value="ECO:0007669"/>
    <property type="project" value="InterPro"/>
</dbReference>
<dbReference type="Proteomes" id="UP000475214">
    <property type="component" value="Unassembled WGS sequence"/>
</dbReference>
<comment type="caution">
    <text evidence="2">The sequence shown here is derived from an EMBL/GenBank/DDBJ whole genome shotgun (WGS) entry which is preliminary data.</text>
</comment>
<dbReference type="Gene3D" id="3.30.70.1450">
    <property type="entry name" value="Regulator of K+ conductance, C-terminal domain"/>
    <property type="match status" value="1"/>
</dbReference>
<keyword evidence="3" id="KW-1185">Reference proteome</keyword>
<evidence type="ECO:0000259" key="1">
    <source>
        <dbReference type="PROSITE" id="PS51202"/>
    </source>
</evidence>
<accession>A0A6L9S8L4</accession>
<dbReference type="InterPro" id="IPR006037">
    <property type="entry name" value="RCK_C"/>
</dbReference>
<dbReference type="Pfam" id="PF02080">
    <property type="entry name" value="TrkA_C"/>
    <property type="match status" value="1"/>
</dbReference>
<name>A0A6L9S8L4_9ACTN</name>